<name>A0A1G4KHR5_9SACH</name>
<dbReference type="Pfam" id="PF21948">
    <property type="entry name" value="LplA-B_cat"/>
    <property type="match status" value="1"/>
</dbReference>
<comment type="function">
    <text evidence="5">Catalyzes the transfer of endogenously produced octanoic acid from octanoyl-acyl-carrier-protein onto the lipoyl domains of lipoate-dependent enzymes. Lipoyl-ACP can also act as a substrate although octanoyl-ACP is likely to be the physiological substrate.</text>
</comment>
<dbReference type="EC" id="2.3.1.181" evidence="5"/>
<dbReference type="NCBIfam" id="TIGR00214">
    <property type="entry name" value="lipB"/>
    <property type="match status" value="1"/>
</dbReference>
<dbReference type="UniPathway" id="UPA00538">
    <property type="reaction ID" value="UER00592"/>
</dbReference>
<dbReference type="OrthoDB" id="19908at2759"/>
<comment type="similarity">
    <text evidence="2 5">Belongs to the LipB family.</text>
</comment>
<reference evidence="10" key="1">
    <citation type="submission" date="2016-03" db="EMBL/GenBank/DDBJ databases">
        <authorList>
            <person name="Devillers Hugo."/>
        </authorList>
    </citation>
    <scope>NUCLEOTIDE SEQUENCE [LARGE SCALE GENOMIC DNA]</scope>
</reference>
<keyword evidence="10" id="KW-1185">Reference proteome</keyword>
<evidence type="ECO:0000256" key="5">
    <source>
        <dbReference type="PIRNR" id="PIRNR016262"/>
    </source>
</evidence>
<dbReference type="EMBL" id="LT598453">
    <property type="protein sequence ID" value="SCV04035.1"/>
    <property type="molecule type" value="Genomic_DNA"/>
</dbReference>
<dbReference type="Gene3D" id="3.30.930.10">
    <property type="entry name" value="Bira Bifunctional Protein, Domain 2"/>
    <property type="match status" value="1"/>
</dbReference>
<accession>A0A1G4KHR5</accession>
<evidence type="ECO:0000313" key="9">
    <source>
        <dbReference type="EMBL" id="SCV04035.1"/>
    </source>
</evidence>
<feature type="domain" description="BPL/LPL catalytic" evidence="8">
    <location>
        <begin position="112"/>
        <end position="314"/>
    </location>
</feature>
<dbReference type="InterPro" id="IPR004143">
    <property type="entry name" value="BPL_LPL_catalytic"/>
</dbReference>
<dbReference type="InterPro" id="IPR000544">
    <property type="entry name" value="Octanoyltransferase"/>
</dbReference>
<dbReference type="Proteomes" id="UP000189911">
    <property type="component" value="Chromosome G"/>
</dbReference>
<organism evidence="9 10">
    <name type="scientific">Lachancea nothofagi CBS 11611</name>
    <dbReference type="NCBI Taxonomy" id="1266666"/>
    <lineage>
        <taxon>Eukaryota</taxon>
        <taxon>Fungi</taxon>
        <taxon>Dikarya</taxon>
        <taxon>Ascomycota</taxon>
        <taxon>Saccharomycotina</taxon>
        <taxon>Saccharomycetes</taxon>
        <taxon>Saccharomycetales</taxon>
        <taxon>Saccharomycetaceae</taxon>
        <taxon>Lachancea</taxon>
    </lineage>
</organism>
<dbReference type="PANTHER" id="PTHR10993">
    <property type="entry name" value="OCTANOYLTRANSFERASE"/>
    <property type="match status" value="1"/>
</dbReference>
<protein>
    <recommendedName>
        <fullName evidence="5">Octanoyltransferase</fullName>
        <ecNumber evidence="5">2.3.1.181</ecNumber>
    </recommendedName>
</protein>
<gene>
    <name evidence="9" type="ORF">LANO_0G07756G</name>
</gene>
<sequence>MVTKSAKVHSGLLYFRRLSSSRLHVRFSSTCTGLPTTFPIEESSKVLKHLAFVKPLPFLKGSQIQESFVRAQLDMKNLKSKIDQKLREVYSANTGATINQHEEFILKNILDMKPHPIVLTFEFEPTYTGGKRSKKALSPEDISRFENFIPKTQVNNPPPKFVQAERGGQITFHGPGQVVAYLIMDLKSFNQFPAKCLVSAIEDSTISALKNVPQNSDGSTLELKACKAQETGVWIDDSLKIASIGVHVRRSITSHGVCINVCPDLSYLNNFVMCGLPDSRATSIQEQIPQASCTTRDVSITFVNELAKKLGIETVERVELEDIDIDE</sequence>
<evidence type="ECO:0000256" key="3">
    <source>
        <dbReference type="ARBA" id="ARBA00022679"/>
    </source>
</evidence>
<proteinExistence type="inferred from homology"/>
<dbReference type="PROSITE" id="PS51733">
    <property type="entry name" value="BPL_LPL_CATALYTIC"/>
    <property type="match status" value="1"/>
</dbReference>
<evidence type="ECO:0000259" key="8">
    <source>
        <dbReference type="PROSITE" id="PS51733"/>
    </source>
</evidence>
<evidence type="ECO:0000256" key="4">
    <source>
        <dbReference type="ARBA" id="ARBA00023315"/>
    </source>
</evidence>
<comment type="catalytic activity">
    <reaction evidence="5">
        <text>octanoyl-[ACP] + L-lysyl-[protein] = N(6)-octanoyl-L-lysyl-[protein] + holo-[ACP] + H(+)</text>
        <dbReference type="Rhea" id="RHEA:17665"/>
        <dbReference type="Rhea" id="RHEA-COMP:9636"/>
        <dbReference type="Rhea" id="RHEA-COMP:9685"/>
        <dbReference type="Rhea" id="RHEA-COMP:9752"/>
        <dbReference type="Rhea" id="RHEA-COMP:9928"/>
        <dbReference type="ChEBI" id="CHEBI:15378"/>
        <dbReference type="ChEBI" id="CHEBI:29969"/>
        <dbReference type="ChEBI" id="CHEBI:64479"/>
        <dbReference type="ChEBI" id="CHEBI:78463"/>
        <dbReference type="ChEBI" id="CHEBI:78809"/>
        <dbReference type="EC" id="2.3.1.181"/>
    </reaction>
</comment>
<keyword evidence="4 5" id="KW-0012">Acyltransferase</keyword>
<evidence type="ECO:0000256" key="6">
    <source>
        <dbReference type="PIRSR" id="PIRSR016262-1"/>
    </source>
</evidence>
<keyword evidence="3 5" id="KW-0808">Transferase</keyword>
<evidence type="ECO:0000256" key="2">
    <source>
        <dbReference type="ARBA" id="ARBA00007907"/>
    </source>
</evidence>
<dbReference type="InterPro" id="IPR045864">
    <property type="entry name" value="aa-tRNA-synth_II/BPL/LPL"/>
</dbReference>
<dbReference type="PROSITE" id="PS01313">
    <property type="entry name" value="LIPB"/>
    <property type="match status" value="1"/>
</dbReference>
<evidence type="ECO:0000313" key="10">
    <source>
        <dbReference type="Proteomes" id="UP000189911"/>
    </source>
</evidence>
<feature type="site" description="Lowers pKa of active site Cys" evidence="7">
    <location>
        <position position="240"/>
    </location>
</feature>
<evidence type="ECO:0000256" key="1">
    <source>
        <dbReference type="ARBA" id="ARBA00004821"/>
    </source>
</evidence>
<dbReference type="AlphaFoldDB" id="A0A1G4KHR5"/>
<dbReference type="GO" id="GO:0033819">
    <property type="term" value="F:lipoyl(octanoyl) transferase activity"/>
    <property type="evidence" value="ECO:0007669"/>
    <property type="project" value="UniProtKB-EC"/>
</dbReference>
<comment type="pathway">
    <text evidence="1 5">Protein modification; protein lipoylation via endogenous pathway; protein N(6)-(lipoyl)lysine from octanoyl-[acyl-carrier-protein]: step 1/2.</text>
</comment>
<feature type="active site" description="Acyl-thioester intermediate" evidence="6">
    <location>
        <position position="274"/>
    </location>
</feature>
<dbReference type="GO" id="GO:0009249">
    <property type="term" value="P:protein lipoylation"/>
    <property type="evidence" value="ECO:0007669"/>
    <property type="project" value="InterPro"/>
</dbReference>
<dbReference type="PIRSF" id="PIRSF016262">
    <property type="entry name" value="LPLase"/>
    <property type="match status" value="1"/>
</dbReference>
<dbReference type="SUPFAM" id="SSF55681">
    <property type="entry name" value="Class II aaRS and biotin synthetases"/>
    <property type="match status" value="1"/>
</dbReference>
<dbReference type="PANTHER" id="PTHR10993:SF7">
    <property type="entry name" value="LIPOYLTRANSFERASE 2, MITOCHONDRIAL-RELATED"/>
    <property type="match status" value="1"/>
</dbReference>
<dbReference type="InterPro" id="IPR020605">
    <property type="entry name" value="Octanoyltransferase_CS"/>
</dbReference>
<evidence type="ECO:0000256" key="7">
    <source>
        <dbReference type="PIRSR" id="PIRSR016262-3"/>
    </source>
</evidence>